<feature type="domain" description="Arc-like DNA binding" evidence="1">
    <location>
        <begin position="10"/>
        <end position="48"/>
    </location>
</feature>
<gene>
    <name evidence="2" type="ORF">LSO58_06710</name>
</gene>
<reference evidence="2" key="1">
    <citation type="journal article" date="2022" name="J Glob Antimicrob Resist">
        <title>Comparative analysis of IMP-4- and OXA-58-containing plasmids of three carbapenemase-producing Acinetobacter ursingii strains in the Netherlands.</title>
        <authorList>
            <person name="Hendrickx A.P.A."/>
            <person name="Schade R.P."/>
            <person name="Landman F."/>
            <person name="Bosch T."/>
            <person name="Schouls L.M."/>
            <person name="van Dijk K."/>
        </authorList>
    </citation>
    <scope>NUCLEOTIDE SEQUENCE</scope>
    <source>
        <strain evidence="2">RIVM_C010761</strain>
    </source>
</reference>
<proteinExistence type="predicted"/>
<dbReference type="EMBL" id="CP089044">
    <property type="protein sequence ID" value="UYF76561.1"/>
    <property type="molecule type" value="Genomic_DNA"/>
</dbReference>
<evidence type="ECO:0000313" key="3">
    <source>
        <dbReference type="Proteomes" id="UP001164081"/>
    </source>
</evidence>
<keyword evidence="2" id="KW-0238">DNA-binding</keyword>
<dbReference type="Gene3D" id="1.10.1220.10">
    <property type="entry name" value="Met repressor-like"/>
    <property type="match status" value="1"/>
</dbReference>
<evidence type="ECO:0000259" key="1">
    <source>
        <dbReference type="Pfam" id="PF03869"/>
    </source>
</evidence>
<evidence type="ECO:0000313" key="2">
    <source>
        <dbReference type="EMBL" id="UYF76561.1"/>
    </source>
</evidence>
<dbReference type="AlphaFoldDB" id="A0AA46PFS8"/>
<sequence>MGRNLADVEYKMRMTQDLKEKIVTSAKEHNRSMNADIVARLEESFEKDDAAEFDKGFVLQVIESQQDQINQLQKMIQDLMTQLRGSKE</sequence>
<dbReference type="GO" id="GO:0006355">
    <property type="term" value="P:regulation of DNA-templated transcription"/>
    <property type="evidence" value="ECO:0007669"/>
    <property type="project" value="InterPro"/>
</dbReference>
<dbReference type="RefSeq" id="WP_263503741.1">
    <property type="nucleotide sequence ID" value="NZ_CP089044.1"/>
</dbReference>
<dbReference type="InterPro" id="IPR005569">
    <property type="entry name" value="Arc_DNA-bd_dom"/>
</dbReference>
<dbReference type="Pfam" id="PF03869">
    <property type="entry name" value="Arc"/>
    <property type="match status" value="1"/>
</dbReference>
<dbReference type="InterPro" id="IPR013321">
    <property type="entry name" value="Arc_rbn_hlx_hlx"/>
</dbReference>
<dbReference type="InterPro" id="IPR010985">
    <property type="entry name" value="Ribbon_hlx_hlx"/>
</dbReference>
<dbReference type="SUPFAM" id="SSF47598">
    <property type="entry name" value="Ribbon-helix-helix"/>
    <property type="match status" value="1"/>
</dbReference>
<organism evidence="2 3">
    <name type="scientific">Acinetobacter ursingii</name>
    <dbReference type="NCBI Taxonomy" id="108980"/>
    <lineage>
        <taxon>Bacteria</taxon>
        <taxon>Pseudomonadati</taxon>
        <taxon>Pseudomonadota</taxon>
        <taxon>Gammaproteobacteria</taxon>
        <taxon>Moraxellales</taxon>
        <taxon>Moraxellaceae</taxon>
        <taxon>Acinetobacter</taxon>
    </lineage>
</organism>
<dbReference type="Proteomes" id="UP001164081">
    <property type="component" value="Chromosome"/>
</dbReference>
<name>A0AA46PFS8_9GAMM</name>
<dbReference type="GO" id="GO:0003677">
    <property type="term" value="F:DNA binding"/>
    <property type="evidence" value="ECO:0007669"/>
    <property type="project" value="UniProtKB-KW"/>
</dbReference>
<accession>A0AA46PFS8</accession>
<protein>
    <submittedName>
        <fullName evidence="2">Arc family DNA-binding protein</fullName>
    </submittedName>
</protein>